<feature type="active site" description="Proton donor" evidence="4">
    <location>
        <position position="52"/>
    </location>
</feature>
<dbReference type="FunFam" id="3.20.20.100:FF:000015">
    <property type="entry name" value="Oxidoreductase, aldo/keto reductase family"/>
    <property type="match status" value="1"/>
</dbReference>
<dbReference type="GO" id="GO:0016616">
    <property type="term" value="F:oxidoreductase activity, acting on the CH-OH group of donors, NAD or NADP as acceptor"/>
    <property type="evidence" value="ECO:0007669"/>
    <property type="project" value="UniProtKB-ARBA"/>
</dbReference>
<evidence type="ECO:0000256" key="2">
    <source>
        <dbReference type="ARBA" id="ARBA00022857"/>
    </source>
</evidence>
<dbReference type="PROSITE" id="PS00798">
    <property type="entry name" value="ALDOKETO_REDUCTASE_1"/>
    <property type="match status" value="1"/>
</dbReference>
<dbReference type="AlphaFoldDB" id="A0A9X1QR97"/>
<evidence type="ECO:0000256" key="1">
    <source>
        <dbReference type="ARBA" id="ARBA00007905"/>
    </source>
</evidence>
<dbReference type="PRINTS" id="PR00069">
    <property type="entry name" value="ALDKETRDTASE"/>
</dbReference>
<evidence type="ECO:0000313" key="8">
    <source>
        <dbReference type="EMBL" id="MCF4006730.1"/>
    </source>
</evidence>
<dbReference type="EMBL" id="JAKGSI010000003">
    <property type="protein sequence ID" value="MCF4006730.1"/>
    <property type="molecule type" value="Genomic_DNA"/>
</dbReference>
<dbReference type="InterPro" id="IPR036812">
    <property type="entry name" value="NAD(P)_OxRdtase_dom_sf"/>
</dbReference>
<feature type="site" description="Lowers pKa of active site Tyr" evidence="6">
    <location>
        <position position="81"/>
    </location>
</feature>
<evidence type="ECO:0000256" key="6">
    <source>
        <dbReference type="PIRSR" id="PIRSR000097-3"/>
    </source>
</evidence>
<dbReference type="PIRSF" id="PIRSF000097">
    <property type="entry name" value="AKR"/>
    <property type="match status" value="1"/>
</dbReference>
<evidence type="ECO:0000256" key="5">
    <source>
        <dbReference type="PIRSR" id="PIRSR000097-2"/>
    </source>
</evidence>
<dbReference type="InterPro" id="IPR018170">
    <property type="entry name" value="Aldo/ket_reductase_CS"/>
</dbReference>
<dbReference type="PANTHER" id="PTHR43827">
    <property type="entry name" value="2,5-DIKETO-D-GLUCONIC ACID REDUCTASE"/>
    <property type="match status" value="1"/>
</dbReference>
<evidence type="ECO:0000256" key="4">
    <source>
        <dbReference type="PIRSR" id="PIRSR000097-1"/>
    </source>
</evidence>
<evidence type="ECO:0000313" key="9">
    <source>
        <dbReference type="Proteomes" id="UP001139336"/>
    </source>
</evidence>
<evidence type="ECO:0000256" key="3">
    <source>
        <dbReference type="ARBA" id="ARBA00023002"/>
    </source>
</evidence>
<dbReference type="PANTHER" id="PTHR43827:SF3">
    <property type="entry name" value="NADP-DEPENDENT OXIDOREDUCTASE DOMAIN-CONTAINING PROTEIN"/>
    <property type="match status" value="1"/>
</dbReference>
<organism evidence="8 9">
    <name type="scientific">Corynebacterium uropygiale</name>
    <dbReference type="NCBI Taxonomy" id="1775911"/>
    <lineage>
        <taxon>Bacteria</taxon>
        <taxon>Bacillati</taxon>
        <taxon>Actinomycetota</taxon>
        <taxon>Actinomycetes</taxon>
        <taxon>Mycobacteriales</taxon>
        <taxon>Corynebacteriaceae</taxon>
        <taxon>Corynebacterium</taxon>
    </lineage>
</organism>
<dbReference type="Proteomes" id="UP001139336">
    <property type="component" value="Unassembled WGS sequence"/>
</dbReference>
<dbReference type="SUPFAM" id="SSF51430">
    <property type="entry name" value="NAD(P)-linked oxidoreductase"/>
    <property type="match status" value="1"/>
</dbReference>
<comment type="similarity">
    <text evidence="1">Belongs to the aldo/keto reductase family.</text>
</comment>
<accession>A0A9X1QR97</accession>
<sequence length="289" mass="32394">MTTLAPTVTLNDGTEIPIVGLGTWQLKGEECIRTVRRAIELGYRHIDTAAIYGNEEAVGQAIRDAIAAGDVEREELFVTSKVWHSHHGSAEAAESFQESLHRLGLDYLDLFLIHWPYPQLGKFVETFESIARIQGLGTVQSIGVANFYEEVLDELIERTGIVPAVNQVELHPGFSQQDLRAYHAEKGIKTEAWSPLGRGILLQNPVIADIADQVGRSPAQVMLRWQTQLGIITIPKSAREERLAENIGIFDYELSEEQIERISALDHERGFGRIFNDPRTWPAEQDSEQ</sequence>
<name>A0A9X1QR97_9CORY</name>
<dbReference type="Gene3D" id="3.20.20.100">
    <property type="entry name" value="NADP-dependent oxidoreductase domain"/>
    <property type="match status" value="1"/>
</dbReference>
<dbReference type="InterPro" id="IPR023210">
    <property type="entry name" value="NADP_OxRdtase_dom"/>
</dbReference>
<feature type="binding site" evidence="5">
    <location>
        <position position="114"/>
    </location>
    <ligand>
        <name>substrate</name>
    </ligand>
</feature>
<protein>
    <submittedName>
        <fullName evidence="8">Aldo/keto reductase</fullName>
    </submittedName>
</protein>
<reference evidence="8" key="1">
    <citation type="submission" date="2022-01" db="EMBL/GenBank/DDBJ databases">
        <title>Corynebacterium sp. nov isolated from isolated from the feces of the greater white-fronted geese (Anser albifrons) at Poyang Lake, PR China.</title>
        <authorList>
            <person name="Liu Q."/>
        </authorList>
    </citation>
    <scope>NUCLEOTIDE SEQUENCE</scope>
    <source>
        <strain evidence="8">JCM 32435</strain>
    </source>
</reference>
<dbReference type="Pfam" id="PF00248">
    <property type="entry name" value="Aldo_ket_red"/>
    <property type="match status" value="1"/>
</dbReference>
<comment type="caution">
    <text evidence="8">The sequence shown here is derived from an EMBL/GenBank/DDBJ whole genome shotgun (WGS) entry which is preliminary data.</text>
</comment>
<evidence type="ECO:0000259" key="7">
    <source>
        <dbReference type="Pfam" id="PF00248"/>
    </source>
</evidence>
<gene>
    <name evidence="8" type="ORF">L1O03_05990</name>
</gene>
<proteinExistence type="inferred from homology"/>
<keyword evidence="3" id="KW-0560">Oxidoreductase</keyword>
<keyword evidence="9" id="KW-1185">Reference proteome</keyword>
<keyword evidence="2" id="KW-0521">NADP</keyword>
<dbReference type="InterPro" id="IPR020471">
    <property type="entry name" value="AKR"/>
</dbReference>
<feature type="domain" description="NADP-dependent oxidoreductase" evidence="7">
    <location>
        <begin position="19"/>
        <end position="266"/>
    </location>
</feature>